<reference evidence="1 2" key="1">
    <citation type="submission" date="2017-10" db="EMBL/GenBank/DDBJ databases">
        <title>Whole genome of Pedobacter ginsengisoli T01R-27 isolated from tomato rhizosphere.</title>
        <authorList>
            <person name="Weon H.-Y."/>
            <person name="Lee S.A."/>
            <person name="Sang M.K."/>
            <person name="Song J."/>
        </authorList>
    </citation>
    <scope>NUCLEOTIDE SEQUENCE [LARGE SCALE GENOMIC DNA]</scope>
    <source>
        <strain evidence="1 2">T01R-27</strain>
    </source>
</reference>
<proteinExistence type="predicted"/>
<keyword evidence="2" id="KW-1185">Reference proteome</keyword>
<organism evidence="1 2">
    <name type="scientific">Pedobacter ginsengisoli</name>
    <dbReference type="NCBI Taxonomy" id="363852"/>
    <lineage>
        <taxon>Bacteria</taxon>
        <taxon>Pseudomonadati</taxon>
        <taxon>Bacteroidota</taxon>
        <taxon>Sphingobacteriia</taxon>
        <taxon>Sphingobacteriales</taxon>
        <taxon>Sphingobacteriaceae</taxon>
        <taxon>Pedobacter</taxon>
    </lineage>
</organism>
<dbReference type="KEGG" id="pgs:CPT03_14590"/>
<dbReference type="RefSeq" id="WP_099439534.1">
    <property type="nucleotide sequence ID" value="NZ_CP024091.1"/>
</dbReference>
<dbReference type="AlphaFoldDB" id="A0A2D1U7T1"/>
<sequence length="240" mass="28156">MKKINAVLPEWIATHASLGDHVALDNEIEYAPNEILWYYLTLLCPLIFERYAIVFHPFWIKTEKCLSQDSLQQNEKQFDYKAITWPNFFKLYGEHFDLQSAIEAQERIRLLLLKDQQWPSNISFPADGDLENTQVQRIRDVILNLYGDIEVNYYYCLLKTSDWFGNEIIYRGRLSELEVLWNRDDILDNPTAIYPDTKEWCIVTNYDAEFTYIGGSQELLGKLASLEGCDVYQIEPKSSN</sequence>
<evidence type="ECO:0000313" key="2">
    <source>
        <dbReference type="Proteomes" id="UP000223749"/>
    </source>
</evidence>
<protein>
    <recommendedName>
        <fullName evidence="3">DUF2711 domain-containing protein</fullName>
    </recommendedName>
</protein>
<evidence type="ECO:0000313" key="1">
    <source>
        <dbReference type="EMBL" id="ATP57614.1"/>
    </source>
</evidence>
<dbReference type="OrthoDB" id="1421192at2"/>
<gene>
    <name evidence="1" type="ORF">CPT03_14590</name>
</gene>
<evidence type="ECO:0008006" key="3">
    <source>
        <dbReference type="Google" id="ProtNLM"/>
    </source>
</evidence>
<accession>A0A2D1U7T1</accession>
<dbReference type="EMBL" id="CP024091">
    <property type="protein sequence ID" value="ATP57614.1"/>
    <property type="molecule type" value="Genomic_DNA"/>
</dbReference>
<name>A0A2D1U7T1_9SPHI</name>
<dbReference type="Proteomes" id="UP000223749">
    <property type="component" value="Chromosome"/>
</dbReference>